<dbReference type="Pfam" id="PF01943">
    <property type="entry name" value="Polysacc_synt"/>
    <property type="match status" value="1"/>
</dbReference>
<dbReference type="InterPro" id="IPR002797">
    <property type="entry name" value="Polysacc_synth"/>
</dbReference>
<dbReference type="EMBL" id="PYLS01000004">
    <property type="protein sequence ID" value="PST84051.1"/>
    <property type="molecule type" value="Genomic_DNA"/>
</dbReference>
<feature type="transmembrane region" description="Helical" evidence="6">
    <location>
        <begin position="88"/>
        <end position="117"/>
    </location>
</feature>
<dbReference type="AlphaFoldDB" id="A0A2T3HNT2"/>
<evidence type="ECO:0000313" key="8">
    <source>
        <dbReference type="Proteomes" id="UP000240912"/>
    </source>
</evidence>
<feature type="transmembrane region" description="Helical" evidence="6">
    <location>
        <begin position="180"/>
        <end position="199"/>
    </location>
</feature>
<feature type="transmembrane region" description="Helical" evidence="6">
    <location>
        <begin position="301"/>
        <end position="320"/>
    </location>
</feature>
<dbReference type="OrthoDB" id="9815702at2"/>
<protein>
    <recommendedName>
        <fullName evidence="9">Flippase</fullName>
    </recommendedName>
</protein>
<keyword evidence="8" id="KW-1185">Reference proteome</keyword>
<feature type="transmembrane region" description="Helical" evidence="6">
    <location>
        <begin position="368"/>
        <end position="386"/>
    </location>
</feature>
<feature type="transmembrane region" description="Helical" evidence="6">
    <location>
        <begin position="392"/>
        <end position="410"/>
    </location>
</feature>
<accession>A0A2T3HNT2</accession>
<evidence type="ECO:0000256" key="6">
    <source>
        <dbReference type="SAM" id="Phobius"/>
    </source>
</evidence>
<dbReference type="PANTHER" id="PTHR30250">
    <property type="entry name" value="PST FAMILY PREDICTED COLANIC ACID TRANSPORTER"/>
    <property type="match status" value="1"/>
</dbReference>
<name>A0A2T3HNT2_9SPHI</name>
<gene>
    <name evidence="7" type="ORF">C7T94_04760</name>
</gene>
<dbReference type="InterPro" id="IPR050833">
    <property type="entry name" value="Poly_Biosynth_Transport"/>
</dbReference>
<keyword evidence="2" id="KW-1003">Cell membrane</keyword>
<organism evidence="7 8">
    <name type="scientific">Pedobacter yulinensis</name>
    <dbReference type="NCBI Taxonomy" id="2126353"/>
    <lineage>
        <taxon>Bacteria</taxon>
        <taxon>Pseudomonadati</taxon>
        <taxon>Bacteroidota</taxon>
        <taxon>Sphingobacteriia</taxon>
        <taxon>Sphingobacteriales</taxon>
        <taxon>Sphingobacteriaceae</taxon>
        <taxon>Pedobacter</taxon>
    </lineage>
</organism>
<feature type="transmembrane region" description="Helical" evidence="6">
    <location>
        <begin position="153"/>
        <end position="174"/>
    </location>
</feature>
<evidence type="ECO:0008006" key="9">
    <source>
        <dbReference type="Google" id="ProtNLM"/>
    </source>
</evidence>
<proteinExistence type="predicted"/>
<evidence type="ECO:0000313" key="7">
    <source>
        <dbReference type="EMBL" id="PST84051.1"/>
    </source>
</evidence>
<evidence type="ECO:0000256" key="4">
    <source>
        <dbReference type="ARBA" id="ARBA00022989"/>
    </source>
</evidence>
<comment type="subcellular location">
    <subcellularLocation>
        <location evidence="1">Cell membrane</location>
        <topology evidence="1">Multi-pass membrane protein</topology>
    </subcellularLocation>
</comment>
<feature type="transmembrane region" description="Helical" evidence="6">
    <location>
        <begin position="332"/>
        <end position="356"/>
    </location>
</feature>
<evidence type="ECO:0000256" key="2">
    <source>
        <dbReference type="ARBA" id="ARBA00022475"/>
    </source>
</evidence>
<reference evidence="7 8" key="1">
    <citation type="submission" date="2018-03" db="EMBL/GenBank/DDBJ databases">
        <authorList>
            <person name="Keele B.F."/>
        </authorList>
    </citation>
    <scope>NUCLEOTIDE SEQUENCE [LARGE SCALE GENOMIC DNA]</scope>
    <source>
        <strain evidence="7 8">YL28-9</strain>
    </source>
</reference>
<dbReference type="PANTHER" id="PTHR30250:SF11">
    <property type="entry name" value="O-ANTIGEN TRANSPORTER-RELATED"/>
    <property type="match status" value="1"/>
</dbReference>
<evidence type="ECO:0000256" key="3">
    <source>
        <dbReference type="ARBA" id="ARBA00022692"/>
    </source>
</evidence>
<keyword evidence="5 6" id="KW-0472">Membrane</keyword>
<sequence>MGRLGALRQNTILVNAFYLGIIQVVNYIFPLATIPFLIKVLGVSGYGTIAFSQVIVSYICTIADYGFNMSATRDISVNRGSPEKVNRIFHNVIATKMLLAIGCLIPVVCAIFLLRTFEGFREVYLITTIFVLGQVIFPSWLYQGFENMRSLAVFNSVFKFVFTVAVFACVRSIADISLVAWMYVLGSLVSGLAAFIYAYKKYRLSPVWPTIGEIRELLKGGFDVFLPSFFSSVLNSGGVLVLGFFFSATLVGYYTGIDRLVKAGVTLLSTVTQSMFPNIAERFTTDKASAVEKIKSIGKKIVMLVSIATIVVGFFAGQFLSVLYDDSYRKYGYVLILLMIWSLIAFINNFVGIQFLVGSGQGRIYRRAFTVSGITMFFSLVVIKFWDINGVLFSTLLGESVLLLSMIYLIKRNNLHAY</sequence>
<feature type="transmembrane region" description="Helical" evidence="6">
    <location>
        <begin position="224"/>
        <end position="254"/>
    </location>
</feature>
<evidence type="ECO:0000256" key="1">
    <source>
        <dbReference type="ARBA" id="ARBA00004651"/>
    </source>
</evidence>
<comment type="caution">
    <text evidence="7">The sequence shown here is derived from an EMBL/GenBank/DDBJ whole genome shotgun (WGS) entry which is preliminary data.</text>
</comment>
<dbReference type="Proteomes" id="UP000240912">
    <property type="component" value="Unassembled WGS sequence"/>
</dbReference>
<feature type="transmembrane region" description="Helical" evidence="6">
    <location>
        <begin position="12"/>
        <end position="38"/>
    </location>
</feature>
<feature type="transmembrane region" description="Helical" evidence="6">
    <location>
        <begin position="44"/>
        <end position="67"/>
    </location>
</feature>
<keyword evidence="3 6" id="KW-0812">Transmembrane</keyword>
<dbReference type="RefSeq" id="WP_107214083.1">
    <property type="nucleotide sequence ID" value="NZ_KZ686268.1"/>
</dbReference>
<dbReference type="GO" id="GO:0005886">
    <property type="term" value="C:plasma membrane"/>
    <property type="evidence" value="ECO:0007669"/>
    <property type="project" value="UniProtKB-SubCell"/>
</dbReference>
<evidence type="ECO:0000256" key="5">
    <source>
        <dbReference type="ARBA" id="ARBA00023136"/>
    </source>
</evidence>
<dbReference type="CDD" id="cd13128">
    <property type="entry name" value="MATE_Wzx_like"/>
    <property type="match status" value="1"/>
</dbReference>
<keyword evidence="4 6" id="KW-1133">Transmembrane helix</keyword>